<proteinExistence type="predicted"/>
<organism evidence="1 2">
    <name type="scientific">Anoxybacterium hadale</name>
    <dbReference type="NCBI Taxonomy" id="3408580"/>
    <lineage>
        <taxon>Bacteria</taxon>
        <taxon>Bacillati</taxon>
        <taxon>Bacillota</taxon>
        <taxon>Clostridia</taxon>
        <taxon>Peptostreptococcales</taxon>
        <taxon>Anaerovoracaceae</taxon>
        <taxon>Anoxybacterium</taxon>
    </lineage>
</organism>
<gene>
    <name evidence="1" type="ORF">FRZ06_14330</name>
</gene>
<sequence length="1657" mass="178792">MKTNKRNQNRVISFLLLISMMITMIPMTAFAESPVVTDSTDLDVFMNIDPSLGIKTSDFQGLVEDKLEKLNEIYKVENDTKTYRFKTSAATIDPTDITKWEVYDHYDTAWYADDTAWYANFNGDDPIPSNWYHYPVTDQFTTSVKAANAKTSIKTMLSDKAGTTTTGTSWGNTAGLKSHIYAYKENDKPAMQFYGYGTDAWADFLYYPASASSSKSVKFNVDASNVLPHSLKYAGFLINAGTTGTGSSKTINGYVILFEYGPPNGTTPATYLIGAYLYKLTNVNVDTLHRYGLKNIANSTTAGWTKIKDAESLPFYSKSHIELAITSDGLKATVQQLDGSGNLTGSPSYLFGASNSYQTLNDTGFGGFGPYVDYGVSGHTCQNTSSFRYSNLEMSFAETLSGSSALEAYQFSDYLNKSKQKFFVNLTSPSTQNYSVYETMNDTDAAFLNMLASNKTVLITDEHEDTYLEKTLGENAKDVNDIDVTVVQPLLGTNPNEIEILAAKVAWLIYSTAYNPDATQVEQPDSVAVASLTLLDGPGTGSSWNGAKQINQIKKELMSGNILKVYLNPDGSQNADGLTASYTLTKPNGTIETLTPIQENGKSYFEARKTDAVGDYKVTLSYAINGGILTSIPAAATYSVLTDSIAPTTSVSVSGAIATLTFTNTAGTKSGEYTSKLDSYAVYISTSASKPAVADELYTPVTDDAENVNVAEVAEELSLTLSPETTYYFHVLLKDEAGNIGHTAQAFTFDGPRAAFTNPSSNSYTADTPFTGSAVTFSLTKGSSDIATYQIGTGASSPTFGAPAAAGGQTSVEYILPIGTYRLWIKATDEDGRDSAPISIYVNTKKRQELTGTKTYVFEAGVDKEATLDYTSASVPVLAGGESLGAILYEKMTDPNHSISLSDTGGKVTINNYVGTATIQVKAEGTATHHEATDLINVRVVKPFSVSLVMSDYSTATGITVYPDYNDYGSFGLGSTRELKYRKAGTTGWTSVPAADWNWKSPYTLAFSGMDAGTKYEMQLFGQNAKAQPTIASSDIRTFTTPYASATPGGGVKTGTGTATITLKDTEIGTTYEVSIQTGDAVVDSVWIPGTGTDITHTFENLIDGNYNIVVKTSDEMVTERIQIKDGKLIPENFSVKLIGSSNTRIRMKGKSPDIAVGKLSDLLKPTTNTDDAAGVTVADQELVSNGGKILIELVSTGYEESDEEIKDDVDKINKIKGGQTLAMLVDLSVFKTVWEPNSATGEQNRMTTIPEKLTVAVPLSNIKGSNVKVYRVHGNAVAQVIPEARLDADGVTYVWADNYQIDGSTLTKGSAVGSEEYVVLSGEYAVLYVDKFSTYAVGYTRSSSSGSSKPAVTQTVAVDNPSHGKVTGDTTGKKAGDTVTLKVTPDDGYVLSKLDIRDANGNKVSYIQNSDGTYRFTMPASAVTIKAEFEKQQTGLADPSVTGVAKWLITDDHIRYMVGDDNGYFNPDKNMTRAEAAQMFYNLLLNKDVNVTASFADVAEGAWYQKAVETLAALGVVTGYDGVYSPNKNISRAEFTAIAMRFAVLSGGNASFSDVSSSDWAHQYIMSAAGYGWINGYSDGTYKPQALITRAEVVTIVNNMLGRSADKEYIDNNLSNLKIFPDVNKNSYWAYYGIVEATNAHDFEKANGKESWTDLN</sequence>
<reference evidence="1" key="1">
    <citation type="submission" date="2019-08" db="EMBL/GenBank/DDBJ databases">
        <title>Genome sequence of Clostridiales bacterium MT110.</title>
        <authorList>
            <person name="Cao J."/>
        </authorList>
    </citation>
    <scope>NUCLEOTIDE SEQUENCE</scope>
    <source>
        <strain evidence="1">MT110</strain>
    </source>
</reference>
<evidence type="ECO:0000313" key="2">
    <source>
        <dbReference type="Proteomes" id="UP000594014"/>
    </source>
</evidence>
<protein>
    <submittedName>
        <fullName evidence="1">S-layer homology domain-containing protein</fullName>
    </submittedName>
</protein>
<keyword evidence="2" id="KW-1185">Reference proteome</keyword>
<dbReference type="EMBL" id="CP042469">
    <property type="protein sequence ID" value="QOX64433.1"/>
    <property type="molecule type" value="Genomic_DNA"/>
</dbReference>
<evidence type="ECO:0000313" key="1">
    <source>
        <dbReference type="EMBL" id="QOX64433.1"/>
    </source>
</evidence>
<dbReference type="Proteomes" id="UP000594014">
    <property type="component" value="Chromosome"/>
</dbReference>
<name>A0ACD1ACS2_9FIRM</name>
<accession>A0ACD1ACS2</accession>